<comment type="caution">
    <text evidence="2">The sequence shown here is derived from an EMBL/GenBank/DDBJ whole genome shotgun (WGS) entry which is preliminary data.</text>
</comment>
<proteinExistence type="predicted"/>
<sequence>MADSLAGAAALSAPLTPSQPRPARSMRFACDSPGAAPQGLPGAFWSRGQLEELSFCMWRHRGLPSRCPGFPRSLAPLLPPRPHRCWPRRLPGDSSVPGGDSAGAESAAGPGFTGSWVPGSSALLRKKP</sequence>
<evidence type="ECO:0000256" key="1">
    <source>
        <dbReference type="SAM" id="MobiDB-lite"/>
    </source>
</evidence>
<dbReference type="AlphaFoldDB" id="A0AB34HT64"/>
<feature type="compositionally biased region" description="Low complexity" evidence="1">
    <location>
        <begin position="1"/>
        <end position="18"/>
    </location>
</feature>
<evidence type="ECO:0000313" key="2">
    <source>
        <dbReference type="EMBL" id="KAJ8793684.1"/>
    </source>
</evidence>
<gene>
    <name evidence="2" type="ORF">J1605_003495</name>
</gene>
<keyword evidence="3" id="KW-1185">Reference proteome</keyword>
<feature type="region of interest" description="Disordered" evidence="1">
    <location>
        <begin position="86"/>
        <end position="128"/>
    </location>
</feature>
<evidence type="ECO:0000313" key="3">
    <source>
        <dbReference type="Proteomes" id="UP001159641"/>
    </source>
</evidence>
<organism evidence="2 3">
    <name type="scientific">Eschrichtius robustus</name>
    <name type="common">California gray whale</name>
    <name type="synonym">Eschrichtius gibbosus</name>
    <dbReference type="NCBI Taxonomy" id="9764"/>
    <lineage>
        <taxon>Eukaryota</taxon>
        <taxon>Metazoa</taxon>
        <taxon>Chordata</taxon>
        <taxon>Craniata</taxon>
        <taxon>Vertebrata</taxon>
        <taxon>Euteleostomi</taxon>
        <taxon>Mammalia</taxon>
        <taxon>Eutheria</taxon>
        <taxon>Laurasiatheria</taxon>
        <taxon>Artiodactyla</taxon>
        <taxon>Whippomorpha</taxon>
        <taxon>Cetacea</taxon>
        <taxon>Mysticeti</taxon>
        <taxon>Eschrichtiidae</taxon>
        <taxon>Eschrichtius</taxon>
    </lineage>
</organism>
<accession>A0AB34HT64</accession>
<dbReference type="EMBL" id="JAIQCJ010000944">
    <property type="protein sequence ID" value="KAJ8793684.1"/>
    <property type="molecule type" value="Genomic_DNA"/>
</dbReference>
<feature type="compositionally biased region" description="Low complexity" evidence="1">
    <location>
        <begin position="97"/>
        <end position="110"/>
    </location>
</feature>
<feature type="region of interest" description="Disordered" evidence="1">
    <location>
        <begin position="1"/>
        <end position="32"/>
    </location>
</feature>
<name>A0AB34HT64_ESCRO</name>
<reference evidence="2 3" key="1">
    <citation type="submission" date="2022-11" db="EMBL/GenBank/DDBJ databases">
        <title>Whole genome sequence of Eschrichtius robustus ER-17-0199.</title>
        <authorList>
            <person name="Bruniche-Olsen A."/>
            <person name="Black A.N."/>
            <person name="Fields C.J."/>
            <person name="Walden K."/>
            <person name="Dewoody J.A."/>
        </authorList>
    </citation>
    <scope>NUCLEOTIDE SEQUENCE [LARGE SCALE GENOMIC DNA]</scope>
    <source>
        <strain evidence="2">ER-17-0199</strain>
        <tissue evidence="2">Blubber</tissue>
    </source>
</reference>
<protein>
    <submittedName>
        <fullName evidence="2">Uncharacterized protein</fullName>
    </submittedName>
</protein>
<dbReference type="Proteomes" id="UP001159641">
    <property type="component" value="Unassembled WGS sequence"/>
</dbReference>